<dbReference type="CDD" id="cd00408">
    <property type="entry name" value="DHDPS-like"/>
    <property type="match status" value="1"/>
</dbReference>
<dbReference type="Proteomes" id="UP001207430">
    <property type="component" value="Unassembled WGS sequence"/>
</dbReference>
<gene>
    <name evidence="6" type="ORF">NLN86_17960</name>
</gene>
<dbReference type="RefSeq" id="WP_137381212.1">
    <property type="nucleotide sequence ID" value="NZ_JANDBG010000017.1"/>
</dbReference>
<dbReference type="PIRSF" id="PIRSF001365">
    <property type="entry name" value="DHDPS"/>
    <property type="match status" value="1"/>
</dbReference>
<feature type="active site" description="Schiff-base intermediate with substrate" evidence="4">
    <location>
        <position position="159"/>
    </location>
</feature>
<protein>
    <submittedName>
        <fullName evidence="6">Dihydrodipicolinate synthase family protein</fullName>
    </submittedName>
</protein>
<dbReference type="AlphaFoldDB" id="A0AAW5WD76"/>
<feature type="binding site" evidence="5">
    <location>
        <position position="44"/>
    </location>
    <ligand>
        <name>pyruvate</name>
        <dbReference type="ChEBI" id="CHEBI:15361"/>
    </ligand>
</feature>
<dbReference type="SUPFAM" id="SSF51569">
    <property type="entry name" value="Aldolase"/>
    <property type="match status" value="1"/>
</dbReference>
<proteinExistence type="inferred from homology"/>
<dbReference type="Gene3D" id="3.20.20.70">
    <property type="entry name" value="Aldolase class I"/>
    <property type="match status" value="1"/>
</dbReference>
<reference evidence="6" key="1">
    <citation type="submission" date="2022-07" db="EMBL/GenBank/DDBJ databases">
        <title>Genome Sequence of Citrobacter portucalensis from Edible Snails.</title>
        <authorList>
            <person name="Okafor A.C."/>
            <person name="Ogbo F.C."/>
            <person name="Ruppitsch W."/>
            <person name="Allerberger F."/>
        </authorList>
    </citation>
    <scope>NUCLEOTIDE SEQUENCE</scope>
    <source>
        <strain evidence="6">Igbk 7</strain>
    </source>
</reference>
<sequence length="297" mass="31672">MFTGLSAFPLTPLADGEIAEASFVSLIENLAGAGVNSIGALGSTGSYAYLTREQRLRATRLAVNAAAEIPVMTSIGHVSTDEVMRLAEDAQNAGVSGVLLAPVSYQRLTSDEVFRLYDRVSTELSVPLCIYDNAATTGFEFTDELLVALSYLKNIGSIKIGDLPADWNAALGRVGSLKSRVSEGVTIGISGDAQSAFGMIAGCDVWYSVLGGLFPHYSLSLAQAALSKDESETHQLNTALEPLWVFYRRHGSLRVIATVAELLGTVPVPCLPFPLQTLIGKERSALEKTLVRLDFLA</sequence>
<dbReference type="InterPro" id="IPR002220">
    <property type="entry name" value="DapA-like"/>
</dbReference>
<dbReference type="GO" id="GO:0005829">
    <property type="term" value="C:cytosol"/>
    <property type="evidence" value="ECO:0007669"/>
    <property type="project" value="TreeGrafter"/>
</dbReference>
<keyword evidence="2 3" id="KW-0456">Lyase</keyword>
<comment type="caution">
    <text evidence="6">The sequence shown here is derived from an EMBL/GenBank/DDBJ whole genome shotgun (WGS) entry which is preliminary data.</text>
</comment>
<evidence type="ECO:0000313" key="7">
    <source>
        <dbReference type="Proteomes" id="UP001207430"/>
    </source>
</evidence>
<evidence type="ECO:0000256" key="2">
    <source>
        <dbReference type="ARBA" id="ARBA00023239"/>
    </source>
</evidence>
<dbReference type="InterPro" id="IPR013785">
    <property type="entry name" value="Aldolase_TIM"/>
</dbReference>
<feature type="active site" description="Proton donor/acceptor" evidence="4">
    <location>
        <position position="131"/>
    </location>
</feature>
<evidence type="ECO:0000256" key="1">
    <source>
        <dbReference type="ARBA" id="ARBA00007592"/>
    </source>
</evidence>
<dbReference type="PANTHER" id="PTHR12128:SF66">
    <property type="entry name" value="4-HYDROXY-2-OXOGLUTARATE ALDOLASE, MITOCHONDRIAL"/>
    <property type="match status" value="1"/>
</dbReference>
<evidence type="ECO:0000313" key="6">
    <source>
        <dbReference type="EMBL" id="MCX9003533.1"/>
    </source>
</evidence>
<evidence type="ECO:0000256" key="3">
    <source>
        <dbReference type="PIRNR" id="PIRNR001365"/>
    </source>
</evidence>
<organism evidence="6 7">
    <name type="scientific">Citrobacter portucalensis</name>
    <dbReference type="NCBI Taxonomy" id="1639133"/>
    <lineage>
        <taxon>Bacteria</taxon>
        <taxon>Pseudomonadati</taxon>
        <taxon>Pseudomonadota</taxon>
        <taxon>Gammaproteobacteria</taxon>
        <taxon>Enterobacterales</taxon>
        <taxon>Enterobacteriaceae</taxon>
        <taxon>Citrobacter</taxon>
        <taxon>Citrobacter freundii complex</taxon>
    </lineage>
</organism>
<evidence type="ECO:0000256" key="5">
    <source>
        <dbReference type="PIRSR" id="PIRSR001365-2"/>
    </source>
</evidence>
<dbReference type="EMBL" id="JANDBG010000017">
    <property type="protein sequence ID" value="MCX9003533.1"/>
    <property type="molecule type" value="Genomic_DNA"/>
</dbReference>
<dbReference type="PRINTS" id="PR00146">
    <property type="entry name" value="DHPICSNTHASE"/>
</dbReference>
<dbReference type="SMART" id="SM01130">
    <property type="entry name" value="DHDPS"/>
    <property type="match status" value="1"/>
</dbReference>
<dbReference type="GO" id="GO:0008840">
    <property type="term" value="F:4-hydroxy-tetrahydrodipicolinate synthase activity"/>
    <property type="evidence" value="ECO:0007669"/>
    <property type="project" value="TreeGrafter"/>
</dbReference>
<accession>A0AAW5WD76</accession>
<evidence type="ECO:0000256" key="4">
    <source>
        <dbReference type="PIRSR" id="PIRSR001365-1"/>
    </source>
</evidence>
<dbReference type="PANTHER" id="PTHR12128">
    <property type="entry name" value="DIHYDRODIPICOLINATE SYNTHASE"/>
    <property type="match status" value="1"/>
</dbReference>
<dbReference type="Pfam" id="PF00701">
    <property type="entry name" value="DHDPS"/>
    <property type="match status" value="1"/>
</dbReference>
<comment type="similarity">
    <text evidence="1 3">Belongs to the DapA family.</text>
</comment>
<name>A0AAW5WD76_9ENTR</name>